<dbReference type="Gene3D" id="4.10.1250.10">
    <property type="entry name" value="Aminomethyltransferase fragment"/>
    <property type="match status" value="1"/>
</dbReference>
<keyword evidence="3" id="KW-0032">Aminotransferase</keyword>
<dbReference type="GO" id="GO:0006546">
    <property type="term" value="P:glycine catabolic process"/>
    <property type="evidence" value="ECO:0007669"/>
    <property type="project" value="InterPro"/>
</dbReference>
<dbReference type="InterPro" id="IPR006223">
    <property type="entry name" value="GcvT"/>
</dbReference>
<dbReference type="FunFam" id="3.30.70.1400:FF:000001">
    <property type="entry name" value="Aminomethyltransferase"/>
    <property type="match status" value="1"/>
</dbReference>
<dbReference type="InterPro" id="IPR029043">
    <property type="entry name" value="GcvT/YgfZ_C"/>
</dbReference>
<dbReference type="InterPro" id="IPR027266">
    <property type="entry name" value="TrmE/GcvT-like"/>
</dbReference>
<feature type="binding site" evidence="7">
    <location>
        <position position="194"/>
    </location>
    <ligand>
        <name>substrate</name>
    </ligand>
</feature>
<dbReference type="SUPFAM" id="SSF101790">
    <property type="entry name" value="Aminomethyltransferase beta-barrel domain"/>
    <property type="match status" value="1"/>
</dbReference>
<comment type="catalytic activity">
    <reaction evidence="6">
        <text>N(6)-[(R)-S(8)-aminomethyldihydrolipoyl]-L-lysyl-[protein] + (6S)-5,6,7,8-tetrahydrofolate = N(6)-[(R)-dihydrolipoyl]-L-lysyl-[protein] + (6R)-5,10-methylene-5,6,7,8-tetrahydrofolate + NH4(+)</text>
        <dbReference type="Rhea" id="RHEA:16945"/>
        <dbReference type="Rhea" id="RHEA-COMP:10475"/>
        <dbReference type="Rhea" id="RHEA-COMP:10492"/>
        <dbReference type="ChEBI" id="CHEBI:15636"/>
        <dbReference type="ChEBI" id="CHEBI:28938"/>
        <dbReference type="ChEBI" id="CHEBI:57453"/>
        <dbReference type="ChEBI" id="CHEBI:83100"/>
        <dbReference type="ChEBI" id="CHEBI:83143"/>
        <dbReference type="EC" id="2.1.2.10"/>
    </reaction>
</comment>
<dbReference type="PANTHER" id="PTHR43757:SF2">
    <property type="entry name" value="AMINOMETHYLTRANSFERASE, MITOCHONDRIAL"/>
    <property type="match status" value="1"/>
</dbReference>
<dbReference type="GO" id="GO:0005960">
    <property type="term" value="C:glycine cleavage complex"/>
    <property type="evidence" value="ECO:0007669"/>
    <property type="project" value="InterPro"/>
</dbReference>
<dbReference type="InterPro" id="IPR013977">
    <property type="entry name" value="GcvT_C"/>
</dbReference>
<comment type="similarity">
    <text evidence="1">Belongs to the GcvT family.</text>
</comment>
<keyword evidence="11" id="KW-1185">Reference proteome</keyword>
<evidence type="ECO:0000313" key="10">
    <source>
        <dbReference type="EMBL" id="VGO23005.1"/>
    </source>
</evidence>
<dbReference type="PANTHER" id="PTHR43757">
    <property type="entry name" value="AMINOMETHYLTRANSFERASE"/>
    <property type="match status" value="1"/>
</dbReference>
<dbReference type="Gene3D" id="3.30.70.1400">
    <property type="entry name" value="Aminomethyltransferase beta-barrel domains"/>
    <property type="match status" value="1"/>
</dbReference>
<dbReference type="AlphaFoldDB" id="A0A6C2URS2"/>
<proteinExistence type="inferred from homology"/>
<dbReference type="Gene3D" id="3.30.1360.120">
    <property type="entry name" value="Probable tRNA modification gtpase trme, domain 1"/>
    <property type="match status" value="1"/>
</dbReference>
<dbReference type="InterPro" id="IPR028896">
    <property type="entry name" value="GcvT/YgfZ/DmdA"/>
</dbReference>
<keyword evidence="4 10" id="KW-0808">Transferase</keyword>
<name>A0A6C2URS2_9BACT</name>
<evidence type="ECO:0000259" key="8">
    <source>
        <dbReference type="Pfam" id="PF01571"/>
    </source>
</evidence>
<protein>
    <recommendedName>
        <fullName evidence="2">aminomethyltransferase</fullName>
        <ecNumber evidence="2">2.1.2.10</ecNumber>
    </recommendedName>
    <alternativeName>
        <fullName evidence="5">Glycine cleavage system T protein</fullName>
    </alternativeName>
</protein>
<dbReference type="NCBIfam" id="NF001567">
    <property type="entry name" value="PRK00389.1"/>
    <property type="match status" value="1"/>
</dbReference>
<evidence type="ECO:0000256" key="1">
    <source>
        <dbReference type="ARBA" id="ARBA00008609"/>
    </source>
</evidence>
<dbReference type="EC" id="2.1.2.10" evidence="2"/>
<evidence type="ECO:0000256" key="2">
    <source>
        <dbReference type="ARBA" id="ARBA00012616"/>
    </source>
</evidence>
<evidence type="ECO:0000256" key="6">
    <source>
        <dbReference type="ARBA" id="ARBA00047665"/>
    </source>
</evidence>
<dbReference type="GO" id="GO:0005829">
    <property type="term" value="C:cytosol"/>
    <property type="evidence" value="ECO:0007669"/>
    <property type="project" value="TreeGrafter"/>
</dbReference>
<accession>A0A6C2URS2</accession>
<evidence type="ECO:0000256" key="7">
    <source>
        <dbReference type="PIRSR" id="PIRSR006487-1"/>
    </source>
</evidence>
<dbReference type="SUPFAM" id="SSF103025">
    <property type="entry name" value="Folate-binding domain"/>
    <property type="match status" value="1"/>
</dbReference>
<dbReference type="GO" id="GO:0008168">
    <property type="term" value="F:methyltransferase activity"/>
    <property type="evidence" value="ECO:0007669"/>
    <property type="project" value="UniProtKB-KW"/>
</dbReference>
<organism evidence="10 11">
    <name type="scientific">Pontiella sulfatireligans</name>
    <dbReference type="NCBI Taxonomy" id="2750658"/>
    <lineage>
        <taxon>Bacteria</taxon>
        <taxon>Pseudomonadati</taxon>
        <taxon>Kiritimatiellota</taxon>
        <taxon>Kiritimatiellia</taxon>
        <taxon>Kiritimatiellales</taxon>
        <taxon>Pontiellaceae</taxon>
        <taxon>Pontiella</taxon>
    </lineage>
</organism>
<feature type="domain" description="GCVT N-terminal" evidence="8">
    <location>
        <begin position="6"/>
        <end position="258"/>
    </location>
</feature>
<evidence type="ECO:0000256" key="5">
    <source>
        <dbReference type="ARBA" id="ARBA00031395"/>
    </source>
</evidence>
<evidence type="ECO:0000313" key="11">
    <source>
        <dbReference type="Proteomes" id="UP000346198"/>
    </source>
</evidence>
<dbReference type="GO" id="GO:0032259">
    <property type="term" value="P:methylation"/>
    <property type="evidence" value="ECO:0007669"/>
    <property type="project" value="UniProtKB-KW"/>
</dbReference>
<evidence type="ECO:0000256" key="4">
    <source>
        <dbReference type="ARBA" id="ARBA00022679"/>
    </source>
</evidence>
<dbReference type="RefSeq" id="WP_136065015.1">
    <property type="nucleotide sequence ID" value="NZ_CAAHFH010000003.1"/>
</dbReference>
<dbReference type="GO" id="GO:0008483">
    <property type="term" value="F:transaminase activity"/>
    <property type="evidence" value="ECO:0007669"/>
    <property type="project" value="UniProtKB-KW"/>
</dbReference>
<gene>
    <name evidence="10" type="primary">gcvT</name>
    <name evidence="10" type="ORF">SCARR_05104</name>
</gene>
<keyword evidence="10" id="KW-0489">Methyltransferase</keyword>
<sequence>MKNTPLHEQHIQLGARMGEFGGWDMPIQYAGILQEHEQTRTKASIFDICHMGEFELSGETALQDLEQLLTCNVQSLEVGQVRYGFMLNAAGGTIDDLTCYRLDADRFMLVVNAGTADKDAEWIKSRISDGTSFADLSPETAKLDVQGPRSREVLEDVLECMLPDLGYFRFKEFQALDSSFMTSRTGYTGEWGYEIYLPTEATAELWDKIVAHDLCEPGGLGARDTLRLEMGYPLYGHELSEARTPVATSRGAFISTKKDFIGKENVDVDLDDPKVLLIGLKFSSKRAAREHDKIFFEDIEIGEVTSGSVAPSLGQAVAMAFVEPEFADYGRTLDVEIRGKRFPAEVVDLPFYKNGTARG</sequence>
<dbReference type="NCBIfam" id="TIGR00528">
    <property type="entry name" value="gcvT"/>
    <property type="match status" value="1"/>
</dbReference>
<dbReference type="Gene3D" id="2.40.30.110">
    <property type="entry name" value="Aminomethyltransferase beta-barrel domains"/>
    <property type="match status" value="1"/>
</dbReference>
<evidence type="ECO:0000256" key="3">
    <source>
        <dbReference type="ARBA" id="ARBA00022576"/>
    </source>
</evidence>
<dbReference type="Proteomes" id="UP000346198">
    <property type="component" value="Unassembled WGS sequence"/>
</dbReference>
<dbReference type="Pfam" id="PF08669">
    <property type="entry name" value="GCV_T_C"/>
    <property type="match status" value="1"/>
</dbReference>
<reference evidence="10 11" key="1">
    <citation type="submission" date="2019-04" db="EMBL/GenBank/DDBJ databases">
        <authorList>
            <person name="Van Vliet M D."/>
        </authorList>
    </citation>
    <scope>NUCLEOTIDE SEQUENCE [LARGE SCALE GENOMIC DNA]</scope>
    <source>
        <strain evidence="10 11">F21</strain>
    </source>
</reference>
<dbReference type="EMBL" id="CAAHFH010000003">
    <property type="protein sequence ID" value="VGO23005.1"/>
    <property type="molecule type" value="Genomic_DNA"/>
</dbReference>
<dbReference type="GO" id="GO:0004047">
    <property type="term" value="F:aminomethyltransferase activity"/>
    <property type="evidence" value="ECO:0007669"/>
    <property type="project" value="UniProtKB-EC"/>
</dbReference>
<evidence type="ECO:0000259" key="9">
    <source>
        <dbReference type="Pfam" id="PF08669"/>
    </source>
</evidence>
<dbReference type="InterPro" id="IPR006222">
    <property type="entry name" value="GCVT_N"/>
</dbReference>
<dbReference type="PIRSF" id="PIRSF006487">
    <property type="entry name" value="GcvT"/>
    <property type="match status" value="1"/>
</dbReference>
<feature type="domain" description="Aminomethyltransferase C-terminal" evidence="9">
    <location>
        <begin position="277"/>
        <end position="353"/>
    </location>
</feature>
<dbReference type="Pfam" id="PF01571">
    <property type="entry name" value="GCV_T"/>
    <property type="match status" value="1"/>
</dbReference>